<dbReference type="AlphaFoldDB" id="A0A1H7RKT7"/>
<evidence type="ECO:0000256" key="6">
    <source>
        <dbReference type="ARBA" id="ARBA00022519"/>
    </source>
</evidence>
<evidence type="ECO:0000256" key="10">
    <source>
        <dbReference type="SAM" id="Coils"/>
    </source>
</evidence>
<keyword evidence="6" id="KW-0997">Cell inner membrane</keyword>
<evidence type="ECO:0000256" key="11">
    <source>
        <dbReference type="SAM" id="MobiDB-lite"/>
    </source>
</evidence>
<feature type="compositionally biased region" description="Low complexity" evidence="11">
    <location>
        <begin position="227"/>
        <end position="239"/>
    </location>
</feature>
<gene>
    <name evidence="13" type="ORF">SAMN05216214_11525</name>
</gene>
<keyword evidence="10" id="KW-0175">Coiled coil</keyword>
<dbReference type="GO" id="GO:0005886">
    <property type="term" value="C:plasma membrane"/>
    <property type="evidence" value="ECO:0007669"/>
    <property type="project" value="UniProtKB-SubCell"/>
</dbReference>
<dbReference type="InterPro" id="IPR051621">
    <property type="entry name" value="T2SS_protein_J"/>
</dbReference>
<dbReference type="GO" id="GO:0015627">
    <property type="term" value="C:type II protein secretion system complex"/>
    <property type="evidence" value="ECO:0007669"/>
    <property type="project" value="InterPro"/>
</dbReference>
<keyword evidence="14" id="KW-1185">Reference proteome</keyword>
<evidence type="ECO:0000313" key="13">
    <source>
        <dbReference type="EMBL" id="SEL60618.1"/>
    </source>
</evidence>
<feature type="coiled-coil region" evidence="10">
    <location>
        <begin position="40"/>
        <end position="67"/>
    </location>
</feature>
<dbReference type="Pfam" id="PF07963">
    <property type="entry name" value="N_methyl"/>
    <property type="match status" value="1"/>
</dbReference>
<keyword evidence="8 12" id="KW-1133">Transmembrane helix</keyword>
<comment type="subcellular location">
    <subcellularLocation>
        <location evidence="1">Cell inner membrane</location>
        <topology evidence="1">Single-pass membrane protein</topology>
    </subcellularLocation>
</comment>
<dbReference type="PANTHER" id="PTHR39583">
    <property type="entry name" value="TYPE II SECRETION SYSTEM PROTEIN J-RELATED"/>
    <property type="match status" value="1"/>
</dbReference>
<evidence type="ECO:0000256" key="3">
    <source>
        <dbReference type="ARBA" id="ARBA00021539"/>
    </source>
</evidence>
<organism evidence="13 14">
    <name type="scientific">Atopomonas hussainii</name>
    <dbReference type="NCBI Taxonomy" id="1429083"/>
    <lineage>
        <taxon>Bacteria</taxon>
        <taxon>Pseudomonadati</taxon>
        <taxon>Pseudomonadota</taxon>
        <taxon>Gammaproteobacteria</taxon>
        <taxon>Pseudomonadales</taxon>
        <taxon>Pseudomonadaceae</taxon>
        <taxon>Atopomonas</taxon>
    </lineage>
</organism>
<evidence type="ECO:0000256" key="9">
    <source>
        <dbReference type="ARBA" id="ARBA00023136"/>
    </source>
</evidence>
<feature type="region of interest" description="Disordered" evidence="11">
    <location>
        <begin position="202"/>
        <end position="239"/>
    </location>
</feature>
<feature type="compositionally biased region" description="Gly residues" evidence="11">
    <location>
        <begin position="215"/>
        <end position="226"/>
    </location>
</feature>
<dbReference type="Pfam" id="PF11612">
    <property type="entry name" value="T2SSJ"/>
    <property type="match status" value="1"/>
</dbReference>
<dbReference type="EMBL" id="FOAS01000015">
    <property type="protein sequence ID" value="SEL60618.1"/>
    <property type="molecule type" value="Genomic_DNA"/>
</dbReference>
<dbReference type="Gene3D" id="2.10.70.20">
    <property type="entry name" value="gspk-gspi-gspj complex like domains"/>
    <property type="match status" value="1"/>
</dbReference>
<keyword evidence="4" id="KW-1003">Cell membrane</keyword>
<evidence type="ECO:0000256" key="7">
    <source>
        <dbReference type="ARBA" id="ARBA00022692"/>
    </source>
</evidence>
<dbReference type="NCBIfam" id="TIGR02532">
    <property type="entry name" value="IV_pilin_GFxxxE"/>
    <property type="match status" value="1"/>
</dbReference>
<proteinExistence type="inferred from homology"/>
<dbReference type="PANTHER" id="PTHR39583:SF2">
    <property type="entry name" value="TYPE II SECRETION SYSTEM PROTEIN J"/>
    <property type="match status" value="1"/>
</dbReference>
<comment type="similarity">
    <text evidence="2">Belongs to the GSP J family.</text>
</comment>
<keyword evidence="9 12" id="KW-0472">Membrane</keyword>
<keyword evidence="7 12" id="KW-0812">Transmembrane</keyword>
<feature type="transmembrane region" description="Helical" evidence="12">
    <location>
        <begin position="7"/>
        <end position="30"/>
    </location>
</feature>
<dbReference type="InterPro" id="IPR045584">
    <property type="entry name" value="Pilin-like"/>
</dbReference>
<evidence type="ECO:0000256" key="5">
    <source>
        <dbReference type="ARBA" id="ARBA00022481"/>
    </source>
</evidence>
<dbReference type="NCBIfam" id="TIGR01711">
    <property type="entry name" value="gspJ"/>
    <property type="match status" value="1"/>
</dbReference>
<evidence type="ECO:0000256" key="12">
    <source>
        <dbReference type="SAM" id="Phobius"/>
    </source>
</evidence>
<accession>A0A1H7RKT7</accession>
<dbReference type="InterPro" id="IPR012902">
    <property type="entry name" value="N_methyl_site"/>
</dbReference>
<evidence type="ECO:0000256" key="4">
    <source>
        <dbReference type="ARBA" id="ARBA00022475"/>
    </source>
</evidence>
<dbReference type="Proteomes" id="UP000185766">
    <property type="component" value="Unassembled WGS sequence"/>
</dbReference>
<name>A0A1H7RKT7_9GAMM</name>
<evidence type="ECO:0000256" key="8">
    <source>
        <dbReference type="ARBA" id="ARBA00022989"/>
    </source>
</evidence>
<evidence type="ECO:0000313" key="14">
    <source>
        <dbReference type="Proteomes" id="UP000185766"/>
    </source>
</evidence>
<dbReference type="SUPFAM" id="SSF54523">
    <property type="entry name" value="Pili subunits"/>
    <property type="match status" value="1"/>
</dbReference>
<protein>
    <recommendedName>
        <fullName evidence="3">Type II secretion system protein J</fullName>
    </recommendedName>
</protein>
<evidence type="ECO:0000256" key="1">
    <source>
        <dbReference type="ARBA" id="ARBA00004377"/>
    </source>
</evidence>
<dbReference type="Gene3D" id="3.10.610.10">
    <property type="entry name" value="GSPII I/J protein-like"/>
    <property type="match status" value="1"/>
</dbReference>
<evidence type="ECO:0000256" key="2">
    <source>
        <dbReference type="ARBA" id="ARBA00011084"/>
    </source>
</evidence>
<reference evidence="13 14" key="1">
    <citation type="submission" date="2016-10" db="EMBL/GenBank/DDBJ databases">
        <authorList>
            <person name="de Groot N.N."/>
        </authorList>
    </citation>
    <scope>NUCLEOTIDE SEQUENCE [LARGE SCALE GENOMIC DNA]</scope>
    <source>
        <strain evidence="13 14">JCM 19513</strain>
    </source>
</reference>
<dbReference type="InterPro" id="IPR010055">
    <property type="entry name" value="T2SS_protein-GspJ"/>
</dbReference>
<keyword evidence="5" id="KW-0488">Methylation</keyword>
<dbReference type="RefSeq" id="WP_074869885.1">
    <property type="nucleotide sequence ID" value="NZ_FOAS01000015.1"/>
</dbReference>
<dbReference type="PROSITE" id="PS00409">
    <property type="entry name" value="PROKAR_NTER_METHYL"/>
    <property type="match status" value="1"/>
</dbReference>
<dbReference type="STRING" id="1429083.GCA_001885685_01153"/>
<dbReference type="GO" id="GO:0015628">
    <property type="term" value="P:protein secretion by the type II secretion system"/>
    <property type="evidence" value="ECO:0007669"/>
    <property type="project" value="InterPro"/>
</dbReference>
<sequence>MRRSAGFTLLEVMIAISIFALVGLATYRMMDTVLTSDQRIKAQEQRLRELVRALEVFERDLLQLRARPVRAAYGDELPALVLQSGDGRVQLEWTRAGWSNPLGRRRSDLQRVRWQFQTGELSRQYWQVLDQAQDSLPQVQRVLSELRSAQIEVLDEQNQWHSQWPVNDVRSGSDPSQSVPSLPKALRFTFEHPHYGELVRQWRLPDGTPPTLPGQAGGNSNGGDNGAGQNPANGQGAQP</sequence>